<dbReference type="Gene3D" id="2.160.20.10">
    <property type="entry name" value="Single-stranded right-handed beta-helix, Pectin lyase-like"/>
    <property type="match status" value="1"/>
</dbReference>
<name>A0AA88W993_9ASTE</name>
<keyword evidence="7" id="KW-0961">Cell wall biogenesis/degradation</keyword>
<dbReference type="InterPro" id="IPR024535">
    <property type="entry name" value="RHGA/B-epi-like_pectate_lyase"/>
</dbReference>
<comment type="subcellular location">
    <subcellularLocation>
        <location evidence="1">Secreted</location>
        <location evidence="1">Cell wall</location>
    </subcellularLocation>
</comment>
<proteinExistence type="inferred from homology"/>
<dbReference type="Proteomes" id="UP001188597">
    <property type="component" value="Unassembled WGS sequence"/>
</dbReference>
<evidence type="ECO:0000256" key="7">
    <source>
        <dbReference type="ARBA" id="ARBA00023316"/>
    </source>
</evidence>
<evidence type="ECO:0000256" key="4">
    <source>
        <dbReference type="ARBA" id="ARBA00022525"/>
    </source>
</evidence>
<evidence type="ECO:0000313" key="13">
    <source>
        <dbReference type="Proteomes" id="UP001188597"/>
    </source>
</evidence>
<keyword evidence="3" id="KW-0134">Cell wall</keyword>
<accession>A0AA88W993</accession>
<keyword evidence="10" id="KW-0732">Signal</keyword>
<feature type="chain" id="PRO_5041722635" description="Rhamnogalacturonase A/B/Epimerase-like pectate lyase domain-containing protein" evidence="10">
    <location>
        <begin position="27"/>
        <end position="388"/>
    </location>
</feature>
<keyword evidence="6 9" id="KW-0326">Glycosidase</keyword>
<evidence type="ECO:0000256" key="3">
    <source>
        <dbReference type="ARBA" id="ARBA00022512"/>
    </source>
</evidence>
<evidence type="ECO:0000256" key="2">
    <source>
        <dbReference type="ARBA" id="ARBA00008834"/>
    </source>
</evidence>
<dbReference type="Pfam" id="PF00295">
    <property type="entry name" value="Glyco_hydro_28"/>
    <property type="match status" value="1"/>
</dbReference>
<dbReference type="GO" id="GO:0005975">
    <property type="term" value="P:carbohydrate metabolic process"/>
    <property type="evidence" value="ECO:0007669"/>
    <property type="project" value="InterPro"/>
</dbReference>
<dbReference type="GO" id="GO:0004650">
    <property type="term" value="F:polygalacturonase activity"/>
    <property type="evidence" value="ECO:0007669"/>
    <property type="project" value="InterPro"/>
</dbReference>
<dbReference type="InterPro" id="IPR012334">
    <property type="entry name" value="Pectin_lyas_fold"/>
</dbReference>
<organism evidence="12 13">
    <name type="scientific">Escallonia herrerae</name>
    <dbReference type="NCBI Taxonomy" id="1293975"/>
    <lineage>
        <taxon>Eukaryota</taxon>
        <taxon>Viridiplantae</taxon>
        <taxon>Streptophyta</taxon>
        <taxon>Embryophyta</taxon>
        <taxon>Tracheophyta</taxon>
        <taxon>Spermatophyta</taxon>
        <taxon>Magnoliopsida</taxon>
        <taxon>eudicotyledons</taxon>
        <taxon>Gunneridae</taxon>
        <taxon>Pentapetalae</taxon>
        <taxon>asterids</taxon>
        <taxon>campanulids</taxon>
        <taxon>Escalloniales</taxon>
        <taxon>Escalloniaceae</taxon>
        <taxon>Escallonia</taxon>
    </lineage>
</organism>
<protein>
    <recommendedName>
        <fullName evidence="11">Rhamnogalacturonase A/B/Epimerase-like pectate lyase domain-containing protein</fullName>
    </recommendedName>
</protein>
<keyword evidence="4" id="KW-0964">Secreted</keyword>
<evidence type="ECO:0000256" key="5">
    <source>
        <dbReference type="ARBA" id="ARBA00022801"/>
    </source>
</evidence>
<keyword evidence="5 9" id="KW-0378">Hydrolase</keyword>
<dbReference type="EMBL" id="JAVXUP010000660">
    <property type="protein sequence ID" value="KAK3023361.1"/>
    <property type="molecule type" value="Genomic_DNA"/>
</dbReference>
<evidence type="ECO:0000313" key="12">
    <source>
        <dbReference type="EMBL" id="KAK3023361.1"/>
    </source>
</evidence>
<evidence type="ECO:0000256" key="1">
    <source>
        <dbReference type="ARBA" id="ARBA00004191"/>
    </source>
</evidence>
<sequence>MASRLAFGSVCLSMVFMLACISDARLRLPERFFNVRAFGAVPDGRTDNTNAFLRAWDVACRWRGPSRVYVPFGTFMVGSVKFKGPCDGPIAFVIKGDLKAPTDPRSFSVDHWLSFLYVDGLVNMRFDFVSNSKVNHIRSIDSKNAHFNLFACTNMNMSHIRIITPSWAPNTDGIHIGSSSNIQISHSIIGTGDDCIAMVSGSQDIDISDVICGPGHGISIGSLGRGQIDNDVTGVAVSNCTFVGTQNGIRIKTWAPSSAGLASGFTFEDINMNRVNNPIFIDQQYCPHPPCDRQIVCECERKWLKCFLSNFMQASSRIQVSNVTMRNIWGISTSKAAVTMNCSGSVPCKQITLANINLAYRGPGGPAISACSNVRGKAYGQQLPPGCL</sequence>
<dbReference type="SMART" id="SM00710">
    <property type="entry name" value="PbH1"/>
    <property type="match status" value="6"/>
</dbReference>
<dbReference type="PROSITE" id="PS00502">
    <property type="entry name" value="POLYGALACTURONASE"/>
    <property type="match status" value="1"/>
</dbReference>
<evidence type="ECO:0000256" key="10">
    <source>
        <dbReference type="SAM" id="SignalP"/>
    </source>
</evidence>
<feature type="active site" evidence="8">
    <location>
        <position position="216"/>
    </location>
</feature>
<dbReference type="InterPro" id="IPR011050">
    <property type="entry name" value="Pectin_lyase_fold/virulence"/>
</dbReference>
<dbReference type="GO" id="GO:0071555">
    <property type="term" value="P:cell wall organization"/>
    <property type="evidence" value="ECO:0007669"/>
    <property type="project" value="UniProtKB-KW"/>
</dbReference>
<feature type="signal peptide" evidence="10">
    <location>
        <begin position="1"/>
        <end position="26"/>
    </location>
</feature>
<comment type="similarity">
    <text evidence="2 9">Belongs to the glycosyl hydrolase 28 family.</text>
</comment>
<dbReference type="SUPFAM" id="SSF51126">
    <property type="entry name" value="Pectin lyase-like"/>
    <property type="match status" value="1"/>
</dbReference>
<evidence type="ECO:0000256" key="8">
    <source>
        <dbReference type="PROSITE-ProRule" id="PRU10052"/>
    </source>
</evidence>
<gene>
    <name evidence="12" type="ORF">RJ639_043442</name>
</gene>
<evidence type="ECO:0000259" key="11">
    <source>
        <dbReference type="Pfam" id="PF12708"/>
    </source>
</evidence>
<dbReference type="AlphaFoldDB" id="A0AA88W993"/>
<dbReference type="PROSITE" id="PS51257">
    <property type="entry name" value="PROKAR_LIPOPROTEIN"/>
    <property type="match status" value="1"/>
</dbReference>
<reference evidence="12" key="1">
    <citation type="submission" date="2022-12" db="EMBL/GenBank/DDBJ databases">
        <title>Draft genome assemblies for two species of Escallonia (Escalloniales).</title>
        <authorList>
            <person name="Chanderbali A."/>
            <person name="Dervinis C."/>
            <person name="Anghel I."/>
            <person name="Soltis D."/>
            <person name="Soltis P."/>
            <person name="Zapata F."/>
        </authorList>
    </citation>
    <scope>NUCLEOTIDE SEQUENCE</scope>
    <source>
        <strain evidence="12">UCBG64.0493</strain>
        <tissue evidence="12">Leaf</tissue>
    </source>
</reference>
<feature type="domain" description="Rhamnogalacturonase A/B/Epimerase-like pectate lyase" evidence="11">
    <location>
        <begin position="32"/>
        <end position="79"/>
    </location>
</feature>
<evidence type="ECO:0000256" key="6">
    <source>
        <dbReference type="ARBA" id="ARBA00023295"/>
    </source>
</evidence>
<keyword evidence="13" id="KW-1185">Reference proteome</keyword>
<dbReference type="InterPro" id="IPR006626">
    <property type="entry name" value="PbH1"/>
</dbReference>
<evidence type="ECO:0000256" key="9">
    <source>
        <dbReference type="RuleBase" id="RU361169"/>
    </source>
</evidence>
<dbReference type="Pfam" id="PF12708">
    <property type="entry name" value="Pect-lyase_RHGA_epim"/>
    <property type="match status" value="1"/>
</dbReference>
<dbReference type="InterPro" id="IPR000743">
    <property type="entry name" value="Glyco_hydro_28"/>
</dbReference>
<dbReference type="PANTHER" id="PTHR31375">
    <property type="match status" value="1"/>
</dbReference>
<comment type="caution">
    <text evidence="12">The sequence shown here is derived from an EMBL/GenBank/DDBJ whole genome shotgun (WGS) entry which is preliminary data.</text>
</comment>